<feature type="transmembrane region" description="Helical" evidence="8">
    <location>
        <begin position="91"/>
        <end position="109"/>
    </location>
</feature>
<keyword evidence="12" id="KW-1185">Reference proteome</keyword>
<evidence type="ECO:0000256" key="4">
    <source>
        <dbReference type="ARBA" id="ARBA00023040"/>
    </source>
</evidence>
<evidence type="ECO:0000256" key="7">
    <source>
        <dbReference type="ARBA" id="ARBA00023224"/>
    </source>
</evidence>
<dbReference type="GO" id="GO:0005886">
    <property type="term" value="C:plasma membrane"/>
    <property type="evidence" value="ECO:0007669"/>
    <property type="project" value="TreeGrafter"/>
</dbReference>
<reference evidence="11" key="1">
    <citation type="submission" date="2021-02" db="EMBL/GenBank/DDBJ databases">
        <authorList>
            <person name="Nowell W R."/>
        </authorList>
    </citation>
    <scope>NUCLEOTIDE SEQUENCE</scope>
</reference>
<dbReference type="EMBL" id="CAJNOR010000418">
    <property type="protein sequence ID" value="CAF0908424.1"/>
    <property type="molecule type" value="Genomic_DNA"/>
</dbReference>
<dbReference type="Proteomes" id="UP000663852">
    <property type="component" value="Unassembled WGS sequence"/>
</dbReference>
<evidence type="ECO:0000313" key="12">
    <source>
        <dbReference type="Proteomes" id="UP000663828"/>
    </source>
</evidence>
<feature type="domain" description="G-protein coupled receptors family 1 profile" evidence="9">
    <location>
        <begin position="27"/>
        <end position="281"/>
    </location>
</feature>
<feature type="transmembrane region" description="Helical" evidence="8">
    <location>
        <begin position="261"/>
        <end position="284"/>
    </location>
</feature>
<evidence type="ECO:0000313" key="10">
    <source>
        <dbReference type="EMBL" id="CAF0718929.1"/>
    </source>
</evidence>
<feature type="transmembrane region" description="Helical" evidence="8">
    <location>
        <begin position="47"/>
        <end position="71"/>
    </location>
</feature>
<feature type="transmembrane region" description="Helical" evidence="8">
    <location>
        <begin position="12"/>
        <end position="35"/>
    </location>
</feature>
<organism evidence="11 12">
    <name type="scientific">Adineta ricciae</name>
    <name type="common">Rotifer</name>
    <dbReference type="NCBI Taxonomy" id="249248"/>
    <lineage>
        <taxon>Eukaryota</taxon>
        <taxon>Metazoa</taxon>
        <taxon>Spiralia</taxon>
        <taxon>Gnathifera</taxon>
        <taxon>Rotifera</taxon>
        <taxon>Eurotatoria</taxon>
        <taxon>Bdelloidea</taxon>
        <taxon>Adinetida</taxon>
        <taxon>Adinetidae</taxon>
        <taxon>Adineta</taxon>
    </lineage>
</organism>
<keyword evidence="4" id="KW-0297">G-protein coupled receptor</keyword>
<dbReference type="InterPro" id="IPR017452">
    <property type="entry name" value="GPCR_Rhodpsn_7TM"/>
</dbReference>
<keyword evidence="6" id="KW-0675">Receptor</keyword>
<keyword evidence="3 8" id="KW-1133">Transmembrane helix</keyword>
<dbReference type="AlphaFoldDB" id="A0A814A3D9"/>
<dbReference type="SUPFAM" id="SSF81321">
    <property type="entry name" value="Family A G protein-coupled receptor-like"/>
    <property type="match status" value="1"/>
</dbReference>
<evidence type="ECO:0000256" key="1">
    <source>
        <dbReference type="ARBA" id="ARBA00004141"/>
    </source>
</evidence>
<comment type="subcellular location">
    <subcellularLocation>
        <location evidence="1">Membrane</location>
        <topology evidence="1">Multi-pass membrane protein</topology>
    </subcellularLocation>
</comment>
<evidence type="ECO:0000259" key="9">
    <source>
        <dbReference type="PROSITE" id="PS50262"/>
    </source>
</evidence>
<gene>
    <name evidence="10" type="ORF">EDS130_LOCUS28</name>
    <name evidence="11" type="ORF">XAT740_LOCUS8402</name>
</gene>
<evidence type="ECO:0000256" key="5">
    <source>
        <dbReference type="ARBA" id="ARBA00023136"/>
    </source>
</evidence>
<feature type="transmembrane region" description="Helical" evidence="8">
    <location>
        <begin position="174"/>
        <end position="197"/>
    </location>
</feature>
<dbReference type="PANTHER" id="PTHR24243">
    <property type="entry name" value="G-PROTEIN COUPLED RECEPTOR"/>
    <property type="match status" value="1"/>
</dbReference>
<sequence>MSTAILQFSIQYSLYSSYIAIISGVIGNTLNILTFTQLKLFQNNRSAFYLTVESISNLLNQLLSIAINILINLYGDDATEKSLIWCRSRYAAAQLLLLFTSYTLCLAAGDQFFSTNYQFNLRNICTIRLAQCLTGIFACIWLIHSIVFTTSFNIQPSLGCTISDPIWLRYSTYFFYPVLIGLLPICIAALFNILAYRNVRRIVRRQLPIARRRLDQQMTAFVLIRVAMLVVLFSPYAIFRTYVLNTPTTQDQSLQYAVTRLIQAIVISFYWLNISLSCFVFMILSPRYRRQVAFTLKKKCWRRLKSTCLMKTNQITAENSNPSNISNIEPE</sequence>
<comment type="caution">
    <text evidence="11">The sequence shown here is derived from an EMBL/GenBank/DDBJ whole genome shotgun (WGS) entry which is preliminary data.</text>
</comment>
<dbReference type="PANTHER" id="PTHR24243:SF230">
    <property type="entry name" value="G-PROTEIN COUPLED RECEPTORS FAMILY 1 PROFILE DOMAIN-CONTAINING PROTEIN"/>
    <property type="match status" value="1"/>
</dbReference>
<evidence type="ECO:0000256" key="2">
    <source>
        <dbReference type="ARBA" id="ARBA00022692"/>
    </source>
</evidence>
<keyword evidence="5 8" id="KW-0472">Membrane</keyword>
<keyword evidence="7" id="KW-0807">Transducer</keyword>
<protein>
    <recommendedName>
        <fullName evidence="9">G-protein coupled receptors family 1 profile domain-containing protein</fullName>
    </recommendedName>
</protein>
<dbReference type="EMBL" id="CAJNOJ010000001">
    <property type="protein sequence ID" value="CAF0718929.1"/>
    <property type="molecule type" value="Genomic_DNA"/>
</dbReference>
<keyword evidence="2 8" id="KW-0812">Transmembrane</keyword>
<feature type="transmembrane region" description="Helical" evidence="8">
    <location>
        <begin position="218"/>
        <end position="239"/>
    </location>
</feature>
<name>A0A814A3D9_ADIRI</name>
<dbReference type="GO" id="GO:0004930">
    <property type="term" value="F:G protein-coupled receptor activity"/>
    <property type="evidence" value="ECO:0007669"/>
    <property type="project" value="UniProtKB-KW"/>
</dbReference>
<accession>A0A814A3D9</accession>
<dbReference type="Gene3D" id="1.20.1070.10">
    <property type="entry name" value="Rhodopsin 7-helix transmembrane proteins"/>
    <property type="match status" value="1"/>
</dbReference>
<proteinExistence type="predicted"/>
<evidence type="ECO:0000256" key="6">
    <source>
        <dbReference type="ARBA" id="ARBA00023170"/>
    </source>
</evidence>
<evidence type="ECO:0000256" key="8">
    <source>
        <dbReference type="SAM" id="Phobius"/>
    </source>
</evidence>
<dbReference type="Proteomes" id="UP000663828">
    <property type="component" value="Unassembled WGS sequence"/>
</dbReference>
<dbReference type="PROSITE" id="PS50262">
    <property type="entry name" value="G_PROTEIN_RECEP_F1_2"/>
    <property type="match status" value="1"/>
</dbReference>
<evidence type="ECO:0000313" key="11">
    <source>
        <dbReference type="EMBL" id="CAF0908424.1"/>
    </source>
</evidence>
<evidence type="ECO:0000256" key="3">
    <source>
        <dbReference type="ARBA" id="ARBA00022989"/>
    </source>
</evidence>
<feature type="transmembrane region" description="Helical" evidence="8">
    <location>
        <begin position="129"/>
        <end position="154"/>
    </location>
</feature>